<dbReference type="RefSeq" id="WP_119324543.1">
    <property type="nucleotide sequence ID" value="NZ_AP025739.1"/>
</dbReference>
<dbReference type="InterPro" id="IPR012902">
    <property type="entry name" value="N_methyl_site"/>
</dbReference>
<dbReference type="InterPro" id="IPR011453">
    <property type="entry name" value="DUF1559"/>
</dbReference>
<proteinExistence type="predicted"/>
<dbReference type="Pfam" id="PF07596">
    <property type="entry name" value="SBP_bac_10"/>
    <property type="match status" value="1"/>
</dbReference>
<organism evidence="1 2">
    <name type="scientific">Capsulimonas corticalis</name>
    <dbReference type="NCBI Taxonomy" id="2219043"/>
    <lineage>
        <taxon>Bacteria</taxon>
        <taxon>Bacillati</taxon>
        <taxon>Armatimonadota</taxon>
        <taxon>Armatimonadia</taxon>
        <taxon>Capsulimonadales</taxon>
        <taxon>Capsulimonadaceae</taxon>
        <taxon>Capsulimonas</taxon>
    </lineage>
</organism>
<dbReference type="SUPFAM" id="SSF54523">
    <property type="entry name" value="Pili subunits"/>
    <property type="match status" value="1"/>
</dbReference>
<dbReference type="NCBIfam" id="TIGR04294">
    <property type="entry name" value="pre_pil_HX9DG"/>
    <property type="match status" value="1"/>
</dbReference>
<sequence length="273" mass="28757">MSKTRAFTLIELLVVIAIIAILAAILFPVFAKAREKARSIACLSNLKQVGIGLMQYTQDADEKYPCGIYNTASGHYGLGWAGQMYPYIKSQAVFKCPNDPTPNYVAPDGSVAPPLSYGVNLNIVEPTYGQPAASLAALTSPAKSVFLFEIQGQDVYLSDPNEGHSGAGNGVGALTDYGNYVTGYMGGRLPSNAGYDLYHFPKPLGIHTDGSNFLMADGHAKWLRGAAVSSGMNAAAPTDAQKAPCTTGSFDTAHCAAAGVDSSELWAVTFSLQ</sequence>
<dbReference type="InterPro" id="IPR027558">
    <property type="entry name" value="Pre_pil_HX9DG_C"/>
</dbReference>
<gene>
    <name evidence="1" type="ORF">CCAX7_39990</name>
</gene>
<dbReference type="NCBIfam" id="TIGR02532">
    <property type="entry name" value="IV_pilin_GFxxxE"/>
    <property type="match status" value="1"/>
</dbReference>
<reference evidence="1 2" key="1">
    <citation type="journal article" date="2019" name="Int. J. Syst. Evol. Microbiol.">
        <title>Capsulimonas corticalis gen. nov., sp. nov., an aerobic capsulated bacterium, of a novel bacterial order, Capsulimonadales ord. nov., of the class Armatimonadia of the phylum Armatimonadetes.</title>
        <authorList>
            <person name="Li J."/>
            <person name="Kudo C."/>
            <person name="Tonouchi A."/>
        </authorList>
    </citation>
    <scope>NUCLEOTIDE SEQUENCE [LARGE SCALE GENOMIC DNA]</scope>
    <source>
        <strain evidence="1 2">AX-7</strain>
    </source>
</reference>
<dbReference type="PANTHER" id="PTHR30093">
    <property type="entry name" value="GENERAL SECRETION PATHWAY PROTEIN G"/>
    <property type="match status" value="1"/>
</dbReference>
<dbReference type="InterPro" id="IPR045584">
    <property type="entry name" value="Pilin-like"/>
</dbReference>
<dbReference type="EMBL" id="AP025739">
    <property type="protein sequence ID" value="BDI31948.1"/>
    <property type="molecule type" value="Genomic_DNA"/>
</dbReference>
<evidence type="ECO:0000313" key="2">
    <source>
        <dbReference type="Proteomes" id="UP000287394"/>
    </source>
</evidence>
<dbReference type="OrthoDB" id="289947at2"/>
<name>A0A402D4U7_9BACT</name>
<dbReference type="Proteomes" id="UP000287394">
    <property type="component" value="Chromosome"/>
</dbReference>
<accession>A0A402D4U7</accession>
<dbReference type="AlphaFoldDB" id="A0A402D4U7"/>
<keyword evidence="2" id="KW-1185">Reference proteome</keyword>
<dbReference type="KEGG" id="ccot:CCAX7_39990"/>
<evidence type="ECO:0000313" key="1">
    <source>
        <dbReference type="EMBL" id="BDI31948.1"/>
    </source>
</evidence>
<dbReference type="Pfam" id="PF07963">
    <property type="entry name" value="N_methyl"/>
    <property type="match status" value="1"/>
</dbReference>
<dbReference type="Gene3D" id="3.30.700.10">
    <property type="entry name" value="Glycoprotein, Type 4 Pilin"/>
    <property type="match status" value="1"/>
</dbReference>
<protein>
    <submittedName>
        <fullName evidence="1">Uncharacterized protein</fullName>
    </submittedName>
</protein>